<dbReference type="CDD" id="cd10276">
    <property type="entry name" value="BamB_YfgL"/>
    <property type="match status" value="2"/>
</dbReference>
<dbReference type="GO" id="GO:0005509">
    <property type="term" value="F:calcium ion binding"/>
    <property type="evidence" value="ECO:0007669"/>
    <property type="project" value="InterPro"/>
</dbReference>
<dbReference type="FunFam" id="2.40.128.630:FF:000002">
    <property type="entry name" value="Cell surface protein"/>
    <property type="match status" value="1"/>
</dbReference>
<dbReference type="Gene3D" id="2.160.20.10">
    <property type="entry name" value="Single-stranded right-handed beta-helix, Pectin lyase-like"/>
    <property type="match status" value="1"/>
</dbReference>
<dbReference type="PROSITE" id="PS50093">
    <property type="entry name" value="PKD"/>
    <property type="match status" value="5"/>
</dbReference>
<evidence type="ECO:0000259" key="2">
    <source>
        <dbReference type="PROSITE" id="PS50093"/>
    </source>
</evidence>
<dbReference type="HOGENOM" id="CLU_001188_0_0_2"/>
<organism evidence="4 5">
    <name type="scientific">Methanosarcina siciliae C2J</name>
    <dbReference type="NCBI Taxonomy" id="1434118"/>
    <lineage>
        <taxon>Archaea</taxon>
        <taxon>Methanobacteriati</taxon>
        <taxon>Methanobacteriota</taxon>
        <taxon>Stenosarchaea group</taxon>
        <taxon>Methanomicrobia</taxon>
        <taxon>Methanosarcinales</taxon>
        <taxon>Methanosarcinaceae</taxon>
        <taxon>Methanosarcina</taxon>
    </lineage>
</organism>
<dbReference type="Gene3D" id="2.40.128.630">
    <property type="match status" value="1"/>
</dbReference>
<feature type="domain" description="PKD" evidence="2">
    <location>
        <begin position="435"/>
        <end position="521"/>
    </location>
</feature>
<dbReference type="Pfam" id="PF18911">
    <property type="entry name" value="PKD_4"/>
    <property type="match status" value="4"/>
</dbReference>
<proteinExistence type="predicted"/>
<evidence type="ECO:0000313" key="4">
    <source>
        <dbReference type="EMBL" id="AKB38578.1"/>
    </source>
</evidence>
<feature type="domain" description="PKD" evidence="2">
    <location>
        <begin position="1627"/>
        <end position="1696"/>
    </location>
</feature>
<dbReference type="SUPFAM" id="SSF50998">
    <property type="entry name" value="Quinoprotein alcohol dehydrogenase-like"/>
    <property type="match status" value="4"/>
</dbReference>
<dbReference type="InterPro" id="IPR011050">
    <property type="entry name" value="Pectin_lyase_fold/virulence"/>
</dbReference>
<feature type="domain" description="PKD" evidence="2">
    <location>
        <begin position="950"/>
        <end position="986"/>
    </location>
</feature>
<dbReference type="PROSITE" id="PS00018">
    <property type="entry name" value="EF_HAND_1"/>
    <property type="match status" value="1"/>
</dbReference>
<feature type="domain" description="EF-hand" evidence="3">
    <location>
        <begin position="2068"/>
        <end position="2088"/>
    </location>
</feature>
<dbReference type="CDD" id="cd00146">
    <property type="entry name" value="PKD"/>
    <property type="match status" value="5"/>
</dbReference>
<dbReference type="STRING" id="1434118.MSSAC_3988"/>
<dbReference type="PANTHER" id="PTHR34512:SF30">
    <property type="entry name" value="OUTER MEMBRANE PROTEIN ASSEMBLY FACTOR BAMB"/>
    <property type="match status" value="1"/>
</dbReference>
<dbReference type="InterPro" id="IPR018391">
    <property type="entry name" value="PQQ_b-propeller_rpt"/>
</dbReference>
<feature type="domain" description="PKD" evidence="2">
    <location>
        <begin position="1797"/>
        <end position="1864"/>
    </location>
</feature>
<evidence type="ECO:0000313" key="5">
    <source>
        <dbReference type="Proteomes" id="UP000033123"/>
    </source>
</evidence>
<dbReference type="InterPro" id="IPR022409">
    <property type="entry name" value="PKD/Chitinase_dom"/>
</dbReference>
<name>A0A0E3PU92_9EURY</name>
<dbReference type="PANTHER" id="PTHR34512">
    <property type="entry name" value="CELL SURFACE PROTEIN"/>
    <property type="match status" value="1"/>
</dbReference>
<feature type="domain" description="PKD" evidence="2">
    <location>
        <begin position="1710"/>
        <end position="1774"/>
    </location>
</feature>
<dbReference type="SMART" id="SM00564">
    <property type="entry name" value="PQQ"/>
    <property type="match status" value="17"/>
</dbReference>
<gene>
    <name evidence="4" type="ORF">MSSAC_3988</name>
</gene>
<protein>
    <recommendedName>
        <fullName evidence="1">Probable pectate lyase C</fullName>
    </recommendedName>
</protein>
<dbReference type="InterPro" id="IPR035986">
    <property type="entry name" value="PKD_dom_sf"/>
</dbReference>
<dbReference type="FunFam" id="2.40.10.480:FF:000005">
    <property type="entry name" value="Cell surface protein"/>
    <property type="match status" value="1"/>
</dbReference>
<dbReference type="Gene3D" id="2.40.10.480">
    <property type="match status" value="4"/>
</dbReference>
<dbReference type="FunFam" id="2.130.10.10:FF:001056">
    <property type="entry name" value="Cell surface protein"/>
    <property type="match status" value="2"/>
</dbReference>
<dbReference type="PROSITE" id="PS50222">
    <property type="entry name" value="EF_HAND_2"/>
    <property type="match status" value="1"/>
</dbReference>
<dbReference type="SUPFAM" id="SSF49299">
    <property type="entry name" value="PKD domain"/>
    <property type="match status" value="5"/>
</dbReference>
<dbReference type="EMBL" id="CP009508">
    <property type="protein sequence ID" value="AKB38578.1"/>
    <property type="molecule type" value="Genomic_DNA"/>
</dbReference>
<dbReference type="FunFam" id="2.60.40.10:FF:003380">
    <property type="match status" value="1"/>
</dbReference>
<dbReference type="SMART" id="SM00089">
    <property type="entry name" value="PKD"/>
    <property type="match status" value="5"/>
</dbReference>
<dbReference type="Pfam" id="PF13360">
    <property type="entry name" value="PQQ_2"/>
    <property type="match status" value="5"/>
</dbReference>
<dbReference type="InterPro" id="IPR011047">
    <property type="entry name" value="Quinoprotein_ADH-like_sf"/>
</dbReference>
<dbReference type="Proteomes" id="UP000033123">
    <property type="component" value="Chromosome"/>
</dbReference>
<dbReference type="KEGG" id="msj:MSSAC_3988"/>
<dbReference type="InterPro" id="IPR012334">
    <property type="entry name" value="Pectin_lyas_fold"/>
</dbReference>
<dbReference type="InterPro" id="IPR007742">
    <property type="entry name" value="NosD_dom"/>
</dbReference>
<dbReference type="FunFam" id="2.130.10.10:FF:001713">
    <property type="entry name" value="Cell surface protein"/>
    <property type="match status" value="1"/>
</dbReference>
<dbReference type="Gene3D" id="2.130.10.10">
    <property type="entry name" value="YVTN repeat-like/Quinoprotein amine dehydrogenase"/>
    <property type="match status" value="3"/>
</dbReference>
<dbReference type="FunFam" id="2.40.10.480:FF:000004">
    <property type="entry name" value="Cell surface protein"/>
    <property type="match status" value="1"/>
</dbReference>
<dbReference type="SUPFAM" id="SSF51126">
    <property type="entry name" value="Pectin lyase-like"/>
    <property type="match status" value="1"/>
</dbReference>
<dbReference type="Pfam" id="PF05048">
    <property type="entry name" value="NosD"/>
    <property type="match status" value="1"/>
</dbReference>
<evidence type="ECO:0000256" key="1">
    <source>
        <dbReference type="ARBA" id="ARBA00016512"/>
    </source>
</evidence>
<dbReference type="InterPro" id="IPR002048">
    <property type="entry name" value="EF_hand_dom"/>
</dbReference>
<dbReference type="InterPro" id="IPR002372">
    <property type="entry name" value="PQQ_rpt_dom"/>
</dbReference>
<dbReference type="Gene3D" id="2.60.40.10">
    <property type="entry name" value="Immunoglobulins"/>
    <property type="match status" value="5"/>
</dbReference>
<sequence>MKKNRRNENMNKHTLKIFLICLLLFLVAAAQPVLGSDWAQFQKDVHNTGVTADRAPITDPTNCSLSWNYSMGGNIDVTPVVAGDMTYVVASNNHLCAFNRTTGTLLWEESTSGGGFLLGNLAVGNGIVFVPTVDGKIFAFDAETGSPKWNKTLSSKQLDTPILYYDGKIYFGEAMGGRKYYCLDETGNEVWNRTSTTQISGQGSYYWAGAAVIGDGLVYGDDDGHLVSVNKDTGTDIAEINVSEEFGITCKEIRSSVLYVEELNRIYFTSKGGYCYALGFNGADGTFNTSDKYIANIGYSTSTPAYYNGRVYVGAGGMYGGGSGISCLDADLTDEIWHYAAGAVQSSPAISTYYDDGDGEAYIYFTVNSATGGVFCLKDYTGCTNPELTWSYADASKTAYTLAGAVISDGWIYYGTDKRYLFGFTTEEEQKPSIPVANFSANPLSGDAPLTVNFTDLSTGDGITTWAWDFDYDGNADSNEQNPSHSFNSTGTYTVSLTVTGDGGSDTETKTNYITASETVTESGWSQFQKDSSHTGYTFSSVPTRDPELLWQKLTSSEQEPCGSGGINVPSVISGNTVFVTAGNASVWAFNKDTGDLIWSKELGGDLTQTSTPALGNGKLFVPTAEGDIYAFDPENGSELWKAHVTNGNLECPITYSDHKLYIGDGLEGGTGTKYYYCYDDSGNLVWQHENTNTSGFIWSGSVVVGDYLIYPVFEGKMVCLEKDTGTFVDEVDFSKSSDVSFALTDPGMFRSSVTYADGALYTSSERGQETGYCFKVGFNPETGQFLDSGWAASIGFSTSTPVVYDGRVYVGHGEHGETGSMFCLNDSDGTVIWETPVSGGIKSSPVISVENGDPYIYFTEAIVDGSIYCLNPDGTLAWHYNPPEDSAYTLQGAALSNDKVYYGTDNGYLYCIGQGEALPPTANFSSDKQTGAFPLTVSFKDGSFNANKFLWDFGDGNTSTEVNPVHTYTAAGSYTVTLTVENNHGEDTKVVEDYIYAVKVPTTWPVKSGESIQVAIDSADSGDIIKVYPGEYHEVLNVNKTLTLKGIRDPILNASGFTGSSGITLSAEDVEISGFEITGTEEMCFAINVNAKNALIEDNLIDDCAEGVWLQGTENTLRQNNISNCWDFAAVLDSAGDNRIYQNTFIDNNGRKMGGSSDHILGGAGSFFQSPEPVEYLWEGEKLTGYMGNYYDDYTGNDSDGDGIGDVSYTADSGTDQYPLVMPYSNYVEEQENESVPENSWYQFHGKVDHLGYSESGPRTNRTEWVSEDIDAISSSSPVVAGGKVFVICGAGGMEESTDDIPQLVALDEFNGDISWNVSIPKAVYGSWASPAYDDGMVFTATGPELGCYDAETGEKIWCFNDTVGSQGAVNSGPAIADGMVIFSDWDGSHYYCLDEYTGYLLWSFEVVGDGQSVPAYADGKFYLTSWGYGSSYAGHAYCVDAVTGDQVWHINNIEQNFCGSPAYKDGVLYLTTYNFYGDGDLLALDAADGSIIWQQTIERTDSTPAFAYGNVYVCGGCSGFSNVQTYCFNASTGEKIWETPSLTGEDGGIGGWTCSVAVADGLAYVGTEGNGYFGYNDLYALDAFTGEVVWHAPHAGSTPAISDGMLFSIGADQKVYAFKDSLSSPVANFSADVTSGVGPLEVQFTDSSTGSPTSWEWDFNNDGNVDSTEQNPQFIYTGEGTYSVKLTVTNSEGSDSELKIDYISVVYPSPDFTANVTEGTVPLTVEFTGNVSGLAPDYWNMWAWDVDGDGTYDYSPNFNITHTYTEPGTYDVIAAYDGWTPNVKAGYITVLPEIPVANFSADVKSGLEPLTVNFTDQSTGTISSWLWDFGDGANSTEQNPVHTYSAAGNYTVNLTVENAAGSDFELKSDYIEVSEDSGATVTLYFDPESSSVSESESTEISIVASNFPAGFSGYNLTVALDDPAVAEIVDIEYPSWALITENSSLPGTSIYLKAVDGEDAVKEGAADVVLATLTVSGKEKGSANLSIEVDRLDDDSGDSIEPAFLAGTIEVTLLSPLPDQEYAPKDLDGDGLYEDLTGNGEFSFVDIVAYFHNMDWIEENMPVEYFDFNGNGRIDFDDVVDMFAMI</sequence>
<dbReference type="InterPro" id="IPR015943">
    <property type="entry name" value="WD40/YVTN_repeat-like_dom_sf"/>
</dbReference>
<dbReference type="InterPro" id="IPR018247">
    <property type="entry name" value="EF_Hand_1_Ca_BS"/>
</dbReference>
<dbReference type="InterPro" id="IPR000601">
    <property type="entry name" value="PKD_dom"/>
</dbReference>
<evidence type="ECO:0000259" key="3">
    <source>
        <dbReference type="PROSITE" id="PS50222"/>
    </source>
</evidence>
<reference evidence="4 5" key="1">
    <citation type="submission" date="2014-07" db="EMBL/GenBank/DDBJ databases">
        <title>Methanogenic archaea and the global carbon cycle.</title>
        <authorList>
            <person name="Henriksen J.R."/>
            <person name="Luke J."/>
            <person name="Reinhart S."/>
            <person name="Benedict M.N."/>
            <person name="Youngblut N.D."/>
            <person name="Metcalf M.E."/>
            <person name="Whitaker R.J."/>
            <person name="Metcalf W.W."/>
        </authorList>
    </citation>
    <scope>NUCLEOTIDE SEQUENCE [LARGE SCALE GENOMIC DNA]</scope>
    <source>
        <strain evidence="4 5">C2J</strain>
    </source>
</reference>
<dbReference type="PATRIC" id="fig|1434118.4.peg.5119"/>
<accession>A0A0E3PU92</accession>
<dbReference type="FunFam" id="2.60.40.10:FF:000270">
    <property type="entry name" value="Cell surface protein"/>
    <property type="match status" value="4"/>
</dbReference>
<dbReference type="InterPro" id="IPR013783">
    <property type="entry name" value="Ig-like_fold"/>
</dbReference>